<evidence type="ECO:0000313" key="5">
    <source>
        <dbReference type="Proteomes" id="UP000694565"/>
    </source>
</evidence>
<evidence type="ECO:0000256" key="1">
    <source>
        <dbReference type="SAM" id="MobiDB-lite"/>
    </source>
</evidence>
<feature type="signal peptide" evidence="3">
    <location>
        <begin position="1"/>
        <end position="32"/>
    </location>
</feature>
<sequence>MATCRKMGRSGSNVCALSLLICLQMLTSGCLSAPMNLETEAHVPAGQVGIAPVNLTLTAANKKVGVTELSPSPQNATTLTDPKKPATSPGKDAATSPGKDAATSPGKDAATSPGKDAATSPGKDAATSPGKDAATSPGKDAATSPGKDAATSPGKDAATSPGKDAATSPGKDAATSPGKDAATSPGKDAATSSGKDEKAPPVDATIAAEPKSTKGLKDTSPVTIFDTSDSALPQVTVGKGDAKPDDAKPDDAKPDDATPDDATPDDATPAPPDNGVATDGPAASEAPPPAHTPEAPTTFPETPGPLSKEPEGTASESKPYTVQEMDADLLQTTDSGPGPRIVLDGYEDEDDEDDATYVDNDAYVNNNNNNIDEDDVKDQSVSRLQPGGVEDIRYKGADSYNTEDEDSHFFFHLVILAFLVAIVYITYHNKRKIFLLAQSRRWKDGLCSRNTVEYHRLDQNVNEAMPSLKMTRDYVF</sequence>
<feature type="region of interest" description="Disordered" evidence="1">
    <location>
        <begin position="66"/>
        <end position="353"/>
    </location>
</feature>
<dbReference type="Ensembl" id="ENSCLMT00005040488.1">
    <property type="protein sequence ID" value="ENSCLMP00005039012.1"/>
    <property type="gene ID" value="ENSCLMG00005018464.1"/>
</dbReference>
<dbReference type="InterPro" id="IPR037645">
    <property type="entry name" value="KCT2"/>
</dbReference>
<evidence type="ECO:0000256" key="3">
    <source>
        <dbReference type="SAM" id="SignalP"/>
    </source>
</evidence>
<accession>A0A8C3ABV8</accession>
<name>A0A8C3ABV8_CYCLU</name>
<evidence type="ECO:0000313" key="4">
    <source>
        <dbReference type="Ensembl" id="ENSCLMP00005039012.1"/>
    </source>
</evidence>
<dbReference type="AlphaFoldDB" id="A0A8C3ABV8"/>
<feature type="transmembrane region" description="Helical" evidence="2">
    <location>
        <begin position="409"/>
        <end position="427"/>
    </location>
</feature>
<evidence type="ECO:0000256" key="2">
    <source>
        <dbReference type="SAM" id="Phobius"/>
    </source>
</evidence>
<dbReference type="Pfam" id="PF17818">
    <property type="entry name" value="KCT2"/>
    <property type="match status" value="1"/>
</dbReference>
<feature type="compositionally biased region" description="Low complexity" evidence="1">
    <location>
        <begin position="292"/>
        <end position="305"/>
    </location>
</feature>
<feature type="chain" id="PRO_5034084487" description="Keratinocyte-associated transmembrane protein 2" evidence="3">
    <location>
        <begin position="33"/>
        <end position="476"/>
    </location>
</feature>
<organism evidence="4 5">
    <name type="scientific">Cyclopterus lumpus</name>
    <name type="common">Lumpsucker</name>
    <dbReference type="NCBI Taxonomy" id="8103"/>
    <lineage>
        <taxon>Eukaryota</taxon>
        <taxon>Metazoa</taxon>
        <taxon>Chordata</taxon>
        <taxon>Craniata</taxon>
        <taxon>Vertebrata</taxon>
        <taxon>Euteleostomi</taxon>
        <taxon>Actinopterygii</taxon>
        <taxon>Neopterygii</taxon>
        <taxon>Teleostei</taxon>
        <taxon>Neoteleostei</taxon>
        <taxon>Acanthomorphata</taxon>
        <taxon>Eupercaria</taxon>
        <taxon>Perciformes</taxon>
        <taxon>Cottioidei</taxon>
        <taxon>Cottales</taxon>
        <taxon>Cyclopteridae</taxon>
        <taxon>Cyclopterus</taxon>
    </lineage>
</organism>
<keyword evidence="2" id="KW-1133">Transmembrane helix</keyword>
<keyword evidence="2" id="KW-0812">Transmembrane</keyword>
<keyword evidence="2" id="KW-0472">Membrane</keyword>
<feature type="compositionally biased region" description="Basic and acidic residues" evidence="1">
    <location>
        <begin position="240"/>
        <end position="256"/>
    </location>
</feature>
<feature type="compositionally biased region" description="Polar residues" evidence="1">
    <location>
        <begin position="220"/>
        <end position="233"/>
    </location>
</feature>
<keyword evidence="5" id="KW-1185">Reference proteome</keyword>
<feature type="compositionally biased region" description="Polar residues" evidence="1">
    <location>
        <begin position="69"/>
        <end position="80"/>
    </location>
</feature>
<proteinExistence type="predicted"/>
<reference evidence="4" key="1">
    <citation type="submission" date="2025-08" db="UniProtKB">
        <authorList>
            <consortium name="Ensembl"/>
        </authorList>
    </citation>
    <scope>IDENTIFICATION</scope>
</reference>
<keyword evidence="3" id="KW-0732">Signal</keyword>
<dbReference type="PROSITE" id="PS51257">
    <property type="entry name" value="PROKAR_LIPOPROTEIN"/>
    <property type="match status" value="1"/>
</dbReference>
<protein>
    <recommendedName>
        <fullName evidence="6">Keratinocyte-associated transmembrane protein 2</fullName>
    </recommendedName>
</protein>
<evidence type="ECO:0008006" key="6">
    <source>
        <dbReference type="Google" id="ProtNLM"/>
    </source>
</evidence>
<dbReference type="Proteomes" id="UP000694565">
    <property type="component" value="Unplaced"/>
</dbReference>
<dbReference type="GeneTree" id="ENSGT00440000037499"/>
<dbReference type="PANTHER" id="PTHR16502">
    <property type="entry name" value="KERATINOCYTE-ASSOCIATED TRANSMEMBRANE PROTEIN 2"/>
    <property type="match status" value="1"/>
</dbReference>
<dbReference type="PANTHER" id="PTHR16502:SF0">
    <property type="entry name" value="KERATINOCYTE-ASSOCIATED TRANSMEMBRANE PROTEIN 2"/>
    <property type="match status" value="1"/>
</dbReference>
<reference evidence="4" key="2">
    <citation type="submission" date="2025-09" db="UniProtKB">
        <authorList>
            <consortium name="Ensembl"/>
        </authorList>
    </citation>
    <scope>IDENTIFICATION</scope>
</reference>